<dbReference type="PANTHER" id="PTHR16038:SF4">
    <property type="entry name" value="WD REPEAT-CONTAINING PROTEIN 74"/>
    <property type="match status" value="1"/>
</dbReference>
<organism evidence="2 3">
    <name type="scientific">Ceutorhynchus assimilis</name>
    <name type="common">cabbage seed weevil</name>
    <dbReference type="NCBI Taxonomy" id="467358"/>
    <lineage>
        <taxon>Eukaryota</taxon>
        <taxon>Metazoa</taxon>
        <taxon>Ecdysozoa</taxon>
        <taxon>Arthropoda</taxon>
        <taxon>Hexapoda</taxon>
        <taxon>Insecta</taxon>
        <taxon>Pterygota</taxon>
        <taxon>Neoptera</taxon>
        <taxon>Endopterygota</taxon>
        <taxon>Coleoptera</taxon>
        <taxon>Polyphaga</taxon>
        <taxon>Cucujiformia</taxon>
        <taxon>Curculionidae</taxon>
        <taxon>Ceutorhynchinae</taxon>
        <taxon>Ceutorhynchus</taxon>
    </lineage>
</organism>
<evidence type="ECO:0008006" key="4">
    <source>
        <dbReference type="Google" id="ProtNLM"/>
    </source>
</evidence>
<keyword evidence="3" id="KW-1185">Reference proteome</keyword>
<feature type="region of interest" description="Disordered" evidence="1">
    <location>
        <begin position="336"/>
        <end position="367"/>
    </location>
</feature>
<dbReference type="GO" id="GO:0042273">
    <property type="term" value="P:ribosomal large subunit biogenesis"/>
    <property type="evidence" value="ECO:0007669"/>
    <property type="project" value="InterPro"/>
</dbReference>
<reference evidence="2" key="1">
    <citation type="submission" date="2022-01" db="EMBL/GenBank/DDBJ databases">
        <authorList>
            <person name="King R."/>
        </authorList>
    </citation>
    <scope>NUCLEOTIDE SEQUENCE</scope>
</reference>
<dbReference type="InterPro" id="IPR036322">
    <property type="entry name" value="WD40_repeat_dom_sf"/>
</dbReference>
<evidence type="ECO:0000313" key="3">
    <source>
        <dbReference type="Proteomes" id="UP001152799"/>
    </source>
</evidence>
<dbReference type="InterPro" id="IPR037379">
    <property type="entry name" value="WDR74/Nsa1"/>
</dbReference>
<dbReference type="InterPro" id="IPR001680">
    <property type="entry name" value="WD40_rpt"/>
</dbReference>
<dbReference type="EMBL" id="OU892287">
    <property type="protein sequence ID" value="CAG9762083.1"/>
    <property type="molecule type" value="Genomic_DNA"/>
</dbReference>
<accession>A0A9N9MGW6</accession>
<sequence length="367" mass="41703">MDVTKYRFYVGTARGVLLSTGEKPNEIKIYKNDETTEVTALCEGRSPDEIILGYQSGNAQIFDTQKAAFVRKLDNLEGDESVIGCCCIKNSFIIGKRDGIINISKKKKNDFFSLNLDESGSLDAMVANTNRPNLIGTGGEFNDYKLWDIDTRECIFKAKSLGHDHLQLPIPTSIRDITFFNQEPNLGACCTKEGHVLLYDDRAQRRPTVKFQEEKASYTTISTVFGAQQVCVGTTKGYMQWLDLRQPAKVLKTYTSFTGSVSSIVCNEPFVASVSLDRYLRVHNMQTKELVSKLYMKQNLTKLLVKQLIKDEQIEEVAAEKEREVDQEYEDLFDNMEEVQEGGKKEKSKRKKDEEKTTKKVKKSKKI</sequence>
<evidence type="ECO:0000256" key="1">
    <source>
        <dbReference type="SAM" id="MobiDB-lite"/>
    </source>
</evidence>
<dbReference type="OrthoDB" id="18388at2759"/>
<proteinExistence type="predicted"/>
<dbReference type="PANTHER" id="PTHR16038">
    <property type="entry name" value="NOP SEVEN ASSOCIATED PROTEIN 1"/>
    <property type="match status" value="1"/>
</dbReference>
<evidence type="ECO:0000313" key="2">
    <source>
        <dbReference type="EMBL" id="CAG9762083.1"/>
    </source>
</evidence>
<name>A0A9N9MGW6_9CUCU</name>
<gene>
    <name evidence="2" type="ORF">CEUTPL_LOCUS2768</name>
</gene>
<dbReference type="SUPFAM" id="SSF50978">
    <property type="entry name" value="WD40 repeat-like"/>
    <property type="match status" value="1"/>
</dbReference>
<dbReference type="AlphaFoldDB" id="A0A9N9MGW6"/>
<dbReference type="InterPro" id="IPR015943">
    <property type="entry name" value="WD40/YVTN_repeat-like_dom_sf"/>
</dbReference>
<dbReference type="Gene3D" id="2.130.10.10">
    <property type="entry name" value="YVTN repeat-like/Quinoprotein amine dehydrogenase"/>
    <property type="match status" value="1"/>
</dbReference>
<dbReference type="GO" id="GO:0030687">
    <property type="term" value="C:preribosome, large subunit precursor"/>
    <property type="evidence" value="ECO:0007669"/>
    <property type="project" value="TreeGrafter"/>
</dbReference>
<dbReference type="Proteomes" id="UP001152799">
    <property type="component" value="Chromosome 11"/>
</dbReference>
<dbReference type="GO" id="GO:0005730">
    <property type="term" value="C:nucleolus"/>
    <property type="evidence" value="ECO:0007669"/>
    <property type="project" value="InterPro"/>
</dbReference>
<dbReference type="SMART" id="SM00320">
    <property type="entry name" value="WD40"/>
    <property type="match status" value="2"/>
</dbReference>
<protein>
    <recommendedName>
        <fullName evidence="4">WD repeat-containing protein 74</fullName>
    </recommendedName>
</protein>
<feature type="compositionally biased region" description="Basic and acidic residues" evidence="1">
    <location>
        <begin position="341"/>
        <end position="358"/>
    </location>
</feature>